<evidence type="ECO:0000313" key="3">
    <source>
        <dbReference type="Proteomes" id="UP000298340"/>
    </source>
</evidence>
<dbReference type="GO" id="GO:0019441">
    <property type="term" value="P:L-tryptophan catabolic process to kynurenine"/>
    <property type="evidence" value="ECO:0007669"/>
    <property type="project" value="TreeGrafter"/>
</dbReference>
<protein>
    <submittedName>
        <fullName evidence="2">Kynureninase</fullName>
    </submittedName>
</protein>
<accession>A0A4Y7U328</accession>
<dbReference type="AlphaFoldDB" id="A0A4Y7U328"/>
<dbReference type="PANTHER" id="PTHR14084:SF0">
    <property type="entry name" value="KYNURENINASE"/>
    <property type="match status" value="1"/>
</dbReference>
<dbReference type="InterPro" id="IPR015424">
    <property type="entry name" value="PyrdxlP-dep_Trfase"/>
</dbReference>
<evidence type="ECO:0000313" key="2">
    <source>
        <dbReference type="EMBL" id="TEB40651.1"/>
    </source>
</evidence>
<dbReference type="Gene3D" id="3.90.1150.10">
    <property type="entry name" value="Aspartate Aminotransferase, domain 1"/>
    <property type="match status" value="1"/>
</dbReference>
<dbReference type="GO" id="GO:0030170">
    <property type="term" value="F:pyridoxal phosphate binding"/>
    <property type="evidence" value="ECO:0007669"/>
    <property type="project" value="InterPro"/>
</dbReference>
<reference evidence="2 3" key="1">
    <citation type="journal article" date="2018" name="Syst. Appl. Microbiol.">
        <title>Flavobacterium circumlabens sp. nov. and Flavobacterium cupreum sp. nov., two psychrotrophic species isolated from Antarctic environmental samples.</title>
        <authorList>
            <person name="Kralova S."/>
            <person name="Busse H.J."/>
            <person name="Svec P."/>
            <person name="Maslanova I."/>
            <person name="Stankova E."/>
            <person name="Bartak M."/>
            <person name="Sedlacek I."/>
        </authorList>
    </citation>
    <scope>NUCLEOTIDE SEQUENCE [LARGE SCALE GENOMIC DNA]</scope>
    <source>
        <strain evidence="2 3">CCM 8828</strain>
    </source>
</reference>
<dbReference type="PANTHER" id="PTHR14084">
    <property type="entry name" value="KYNURENINASE"/>
    <property type="match status" value="1"/>
</dbReference>
<proteinExistence type="predicted"/>
<dbReference type="InterPro" id="IPR015422">
    <property type="entry name" value="PyrdxlP-dep_Trfase_small"/>
</dbReference>
<dbReference type="GO" id="GO:0043420">
    <property type="term" value="P:anthranilate metabolic process"/>
    <property type="evidence" value="ECO:0007669"/>
    <property type="project" value="TreeGrafter"/>
</dbReference>
<dbReference type="SUPFAM" id="SSF53383">
    <property type="entry name" value="PLP-dependent transferases"/>
    <property type="match status" value="1"/>
</dbReference>
<evidence type="ECO:0000256" key="1">
    <source>
        <dbReference type="ARBA" id="ARBA00022898"/>
    </source>
</evidence>
<dbReference type="GO" id="GO:0030429">
    <property type="term" value="F:kynureninase activity"/>
    <property type="evidence" value="ECO:0007669"/>
    <property type="project" value="InterPro"/>
</dbReference>
<dbReference type="GO" id="GO:0005737">
    <property type="term" value="C:cytoplasm"/>
    <property type="evidence" value="ECO:0007669"/>
    <property type="project" value="InterPro"/>
</dbReference>
<dbReference type="EMBL" id="QWDN01001062">
    <property type="protein sequence ID" value="TEB40651.1"/>
    <property type="molecule type" value="Genomic_DNA"/>
</dbReference>
<name>A0A4Y7U328_9FLAO</name>
<comment type="caution">
    <text evidence="2">The sequence shown here is derived from an EMBL/GenBank/DDBJ whole genome shotgun (WGS) entry which is preliminary data.</text>
</comment>
<feature type="non-terminal residue" evidence="2">
    <location>
        <position position="87"/>
    </location>
</feature>
<sequence>MTFLNTREFARELDSQDTLNHYQDQFIFPKVNDKRVIYFTGNSLGLQPKRTKAYIDEVMNDWAELAVEGHFYAQKPWWDYQERFAEP</sequence>
<dbReference type="GO" id="GO:0009435">
    <property type="term" value="P:NAD+ biosynthetic process"/>
    <property type="evidence" value="ECO:0007669"/>
    <property type="project" value="InterPro"/>
</dbReference>
<keyword evidence="1" id="KW-0663">Pyridoxal phosphate</keyword>
<dbReference type="InterPro" id="IPR010111">
    <property type="entry name" value="Kynureninase"/>
</dbReference>
<organism evidence="2 3">
    <name type="scientific">Flavobacterium circumlabens</name>
    <dbReference type="NCBI Taxonomy" id="2133765"/>
    <lineage>
        <taxon>Bacteria</taxon>
        <taxon>Pseudomonadati</taxon>
        <taxon>Bacteroidota</taxon>
        <taxon>Flavobacteriia</taxon>
        <taxon>Flavobacteriales</taxon>
        <taxon>Flavobacteriaceae</taxon>
        <taxon>Flavobacterium</taxon>
    </lineage>
</organism>
<gene>
    <name evidence="2" type="ORF">D0809_29525</name>
</gene>
<dbReference type="Proteomes" id="UP000298340">
    <property type="component" value="Unassembled WGS sequence"/>
</dbReference>